<evidence type="ECO:0000256" key="1">
    <source>
        <dbReference type="SAM" id="Phobius"/>
    </source>
</evidence>
<keyword evidence="1" id="KW-1133">Transmembrane helix</keyword>
<sequence>MPAAPGLVLFALALMFPHAGFLTTLFWILGTVAVVTGFTGFCLIYQLLGRNTCNR</sequence>
<reference evidence="4" key="1">
    <citation type="journal article" date="2019" name="Int. J. Syst. Evol. Microbiol.">
        <title>The Global Catalogue of Microorganisms (GCM) 10K type strain sequencing project: providing services to taxonomists for standard genome sequencing and annotation.</title>
        <authorList>
            <consortium name="The Broad Institute Genomics Platform"/>
            <consortium name="The Broad Institute Genome Sequencing Center for Infectious Disease"/>
            <person name="Wu L."/>
            <person name="Ma J."/>
        </authorList>
    </citation>
    <scope>NUCLEOTIDE SEQUENCE [LARGE SCALE GENOMIC DNA]</scope>
    <source>
        <strain evidence="4">CCTCC AB 2013263</strain>
    </source>
</reference>
<name>A0ABV8ADL0_9DEIO</name>
<gene>
    <name evidence="3" type="ORF">ACFOPQ_18075</name>
</gene>
<evidence type="ECO:0000313" key="3">
    <source>
        <dbReference type="EMBL" id="MFC3862676.1"/>
    </source>
</evidence>
<protein>
    <submittedName>
        <fullName evidence="3">DUF2892 domain-containing protein</fullName>
    </submittedName>
</protein>
<keyword evidence="1" id="KW-0812">Transmembrane</keyword>
<organism evidence="3 4">
    <name type="scientific">Deinococcus antarcticus</name>
    <dbReference type="NCBI Taxonomy" id="1298767"/>
    <lineage>
        <taxon>Bacteria</taxon>
        <taxon>Thermotogati</taxon>
        <taxon>Deinococcota</taxon>
        <taxon>Deinococci</taxon>
        <taxon>Deinococcales</taxon>
        <taxon>Deinococcaceae</taxon>
        <taxon>Deinococcus</taxon>
    </lineage>
</organism>
<dbReference type="Pfam" id="PF11127">
    <property type="entry name" value="YgaP-like_TM"/>
    <property type="match status" value="1"/>
</dbReference>
<feature type="domain" description="Inner membrane protein YgaP-like transmembrane" evidence="2">
    <location>
        <begin position="5"/>
        <end position="54"/>
    </location>
</feature>
<evidence type="ECO:0000313" key="4">
    <source>
        <dbReference type="Proteomes" id="UP001595748"/>
    </source>
</evidence>
<dbReference type="EMBL" id="JBHRZF010000210">
    <property type="protein sequence ID" value="MFC3862676.1"/>
    <property type="molecule type" value="Genomic_DNA"/>
</dbReference>
<evidence type="ECO:0000259" key="2">
    <source>
        <dbReference type="Pfam" id="PF11127"/>
    </source>
</evidence>
<dbReference type="RefSeq" id="WP_380080616.1">
    <property type="nucleotide sequence ID" value="NZ_JBHRZF010000210.1"/>
</dbReference>
<dbReference type="Proteomes" id="UP001595748">
    <property type="component" value="Unassembled WGS sequence"/>
</dbReference>
<dbReference type="InterPro" id="IPR021309">
    <property type="entry name" value="YgaP-like_TM"/>
</dbReference>
<proteinExistence type="predicted"/>
<keyword evidence="4" id="KW-1185">Reference proteome</keyword>
<keyword evidence="1" id="KW-0472">Membrane</keyword>
<comment type="caution">
    <text evidence="3">The sequence shown here is derived from an EMBL/GenBank/DDBJ whole genome shotgun (WGS) entry which is preliminary data.</text>
</comment>
<accession>A0ABV8ADL0</accession>
<feature type="transmembrane region" description="Helical" evidence="1">
    <location>
        <begin position="25"/>
        <end position="48"/>
    </location>
</feature>